<dbReference type="EMBL" id="KQ770178">
    <property type="protein sequence ID" value="OAD52677.1"/>
    <property type="molecule type" value="Genomic_DNA"/>
</dbReference>
<dbReference type="Proteomes" id="UP000250275">
    <property type="component" value="Unassembled WGS sequence"/>
</dbReference>
<evidence type="ECO:0000256" key="5">
    <source>
        <dbReference type="ARBA" id="ARBA00022448"/>
    </source>
</evidence>
<gene>
    <name evidence="11" type="ORF">WN48_00476</name>
</gene>
<dbReference type="PANTHER" id="PTHR12653:SF0">
    <property type="entry name" value="NADH DEHYDROGENASE [UBIQUINONE] 1 ALPHA SUBCOMPLEX SUBUNIT 5"/>
    <property type="match status" value="1"/>
</dbReference>
<keyword evidence="5" id="KW-0813">Transport</keyword>
<evidence type="ECO:0000256" key="2">
    <source>
        <dbReference type="ARBA" id="ARBA00004443"/>
    </source>
</evidence>
<dbReference type="AlphaFoldDB" id="A0A310S5E5"/>
<evidence type="ECO:0000256" key="6">
    <source>
        <dbReference type="ARBA" id="ARBA00022660"/>
    </source>
</evidence>
<comment type="function">
    <text evidence="1">Accessory subunit of the mitochondrial membrane respiratory chain NADH dehydrogenase (Complex I), that is believed not to be involved in catalysis. Complex I functions in the transfer of electrons from NADH to the respiratory chain. The immediate electron acceptor for the enzyme is believed to be ubiquinone.</text>
</comment>
<dbReference type="OrthoDB" id="286811at2759"/>
<dbReference type="PANTHER" id="PTHR12653">
    <property type="entry name" value="NADH-UBIQUINONE OXIDOREDUCTASE 13 KD-B SUBUNIT"/>
    <property type="match status" value="1"/>
</dbReference>
<keyword evidence="11" id="KW-0830">Ubiquinone</keyword>
<reference evidence="11 12" key="1">
    <citation type="submission" date="2015-07" db="EMBL/GenBank/DDBJ databases">
        <title>The genome of Eufriesea mexicana.</title>
        <authorList>
            <person name="Pan H."/>
            <person name="Kapheim K."/>
        </authorList>
    </citation>
    <scope>NUCLEOTIDE SEQUENCE [LARGE SCALE GENOMIC DNA]</scope>
    <source>
        <strain evidence="11">0111107269</strain>
        <tissue evidence="11">Whole body</tissue>
    </source>
</reference>
<feature type="non-terminal residue" evidence="11">
    <location>
        <position position="1"/>
    </location>
</feature>
<keyword evidence="7" id="KW-0999">Mitochondrion inner membrane</keyword>
<protein>
    <submittedName>
        <fullName evidence="11">Putative NADH dehydrogenase [ubiquinone] 1 alpha subcomplex subunit 5</fullName>
    </submittedName>
</protein>
<accession>A0A310S5E5</accession>
<evidence type="ECO:0000256" key="1">
    <source>
        <dbReference type="ARBA" id="ARBA00003195"/>
    </source>
</evidence>
<evidence type="ECO:0000256" key="7">
    <source>
        <dbReference type="ARBA" id="ARBA00022792"/>
    </source>
</evidence>
<evidence type="ECO:0000256" key="3">
    <source>
        <dbReference type="ARBA" id="ARBA00010261"/>
    </source>
</evidence>
<evidence type="ECO:0000256" key="8">
    <source>
        <dbReference type="ARBA" id="ARBA00022982"/>
    </source>
</evidence>
<organism evidence="11 12">
    <name type="scientific">Eufriesea mexicana</name>
    <dbReference type="NCBI Taxonomy" id="516756"/>
    <lineage>
        <taxon>Eukaryota</taxon>
        <taxon>Metazoa</taxon>
        <taxon>Ecdysozoa</taxon>
        <taxon>Arthropoda</taxon>
        <taxon>Hexapoda</taxon>
        <taxon>Insecta</taxon>
        <taxon>Pterygota</taxon>
        <taxon>Neoptera</taxon>
        <taxon>Endopterygota</taxon>
        <taxon>Hymenoptera</taxon>
        <taxon>Apocrita</taxon>
        <taxon>Aculeata</taxon>
        <taxon>Apoidea</taxon>
        <taxon>Anthophila</taxon>
        <taxon>Apidae</taxon>
        <taxon>Eufriesea</taxon>
    </lineage>
</organism>
<dbReference type="GO" id="GO:0005743">
    <property type="term" value="C:mitochondrial inner membrane"/>
    <property type="evidence" value="ECO:0007669"/>
    <property type="project" value="UniProtKB-SubCell"/>
</dbReference>
<name>A0A310S5E5_9HYME</name>
<evidence type="ECO:0000313" key="11">
    <source>
        <dbReference type="EMBL" id="OAD52677.1"/>
    </source>
</evidence>
<keyword evidence="8" id="KW-0249">Electron transport</keyword>
<keyword evidence="10" id="KW-0472">Membrane</keyword>
<comment type="subcellular location">
    <subcellularLocation>
        <location evidence="2">Mitochondrion inner membrane</location>
        <topology evidence="2">Peripheral membrane protein</topology>
        <orientation evidence="2">Matrix side</orientation>
    </subcellularLocation>
</comment>
<keyword evidence="6" id="KW-0679">Respiratory chain</keyword>
<evidence type="ECO:0000256" key="10">
    <source>
        <dbReference type="ARBA" id="ARBA00023136"/>
    </source>
</evidence>
<dbReference type="Pfam" id="PF04716">
    <property type="entry name" value="ETC_C1_NDUFA5"/>
    <property type="match status" value="1"/>
</dbReference>
<comment type="subunit">
    <text evidence="4">Complex I is composed of 45 different subunits.</text>
</comment>
<comment type="similarity">
    <text evidence="3">Belongs to the complex I NDUFA5 subunit family.</text>
</comment>
<sequence length="108" mass="12687">LTGLPVLHNPRMELTLLYESILRFITALPEDYVYRKTTESLVKERQKIVKENENLDVIEEKINQGQLGELVIQAQNELSLIELLAQEKPWDNLMEKAPPDQWTWPPYK</sequence>
<evidence type="ECO:0000256" key="4">
    <source>
        <dbReference type="ARBA" id="ARBA00011533"/>
    </source>
</evidence>
<dbReference type="InterPro" id="IPR006806">
    <property type="entry name" value="NDUFA5"/>
</dbReference>
<proteinExistence type="inferred from homology"/>
<evidence type="ECO:0000313" key="12">
    <source>
        <dbReference type="Proteomes" id="UP000250275"/>
    </source>
</evidence>
<dbReference type="GO" id="GO:0022904">
    <property type="term" value="P:respiratory electron transport chain"/>
    <property type="evidence" value="ECO:0007669"/>
    <property type="project" value="InterPro"/>
</dbReference>
<feature type="non-terminal residue" evidence="11">
    <location>
        <position position="108"/>
    </location>
</feature>
<keyword evidence="12" id="KW-1185">Reference proteome</keyword>
<evidence type="ECO:0000256" key="9">
    <source>
        <dbReference type="ARBA" id="ARBA00023128"/>
    </source>
</evidence>
<keyword evidence="9" id="KW-0496">Mitochondrion</keyword>